<keyword evidence="1" id="KW-0812">Transmembrane</keyword>
<dbReference type="EMBL" id="UFQC01000022">
    <property type="protein sequence ID" value="SSW70288.1"/>
    <property type="molecule type" value="Genomic_DNA"/>
</dbReference>
<feature type="transmembrane region" description="Helical" evidence="1">
    <location>
        <begin position="34"/>
        <end position="51"/>
    </location>
</feature>
<proteinExistence type="predicted"/>
<keyword evidence="1" id="KW-0472">Membrane</keyword>
<name>A0A446CR09_9BURK</name>
<gene>
    <name evidence="2" type="ORF">AVE30378_03953</name>
</gene>
<protein>
    <recommendedName>
        <fullName evidence="4">2TM domain-containing protein</fullName>
    </recommendedName>
</protein>
<accession>A0A446CR09</accession>
<evidence type="ECO:0008006" key="4">
    <source>
        <dbReference type="Google" id="ProtNLM"/>
    </source>
</evidence>
<reference evidence="2 3" key="1">
    <citation type="submission" date="2018-07" db="EMBL/GenBank/DDBJ databases">
        <authorList>
            <person name="Peeters C."/>
        </authorList>
    </citation>
    <scope>NUCLEOTIDE SEQUENCE [LARGE SCALE GENOMIC DNA]</scope>
    <source>
        <strain evidence="2 3">LMG 30378</strain>
    </source>
</reference>
<evidence type="ECO:0000313" key="3">
    <source>
        <dbReference type="Proteomes" id="UP000289465"/>
    </source>
</evidence>
<keyword evidence="1" id="KW-1133">Transmembrane helix</keyword>
<organism evidence="2 3">
    <name type="scientific">Achromobacter veterisilvae</name>
    <dbReference type="NCBI Taxonomy" id="2069367"/>
    <lineage>
        <taxon>Bacteria</taxon>
        <taxon>Pseudomonadati</taxon>
        <taxon>Pseudomonadota</taxon>
        <taxon>Betaproteobacteria</taxon>
        <taxon>Burkholderiales</taxon>
        <taxon>Alcaligenaceae</taxon>
        <taxon>Achromobacter</taxon>
    </lineage>
</organism>
<sequence length="94" mass="10726">MNMPKTRRPLALRARNAQTEPERQAVRVEALKRLLRWTAANLLLMPIWGMLSALPYEGNEWLIGAWGLLTGAVWACILANLLLWIKLRPRGAPR</sequence>
<evidence type="ECO:0000256" key="1">
    <source>
        <dbReference type="SAM" id="Phobius"/>
    </source>
</evidence>
<evidence type="ECO:0000313" key="2">
    <source>
        <dbReference type="EMBL" id="SSW70288.1"/>
    </source>
</evidence>
<dbReference type="AlphaFoldDB" id="A0A446CR09"/>
<dbReference type="Proteomes" id="UP000289465">
    <property type="component" value="Unassembled WGS sequence"/>
</dbReference>
<feature type="transmembrane region" description="Helical" evidence="1">
    <location>
        <begin position="63"/>
        <end position="85"/>
    </location>
</feature>